<dbReference type="PANTHER" id="PTHR47926:SF347">
    <property type="entry name" value="PENTATRICOPEPTIDE REPEAT-CONTAINING PROTEIN"/>
    <property type="match status" value="1"/>
</dbReference>
<reference evidence="4" key="1">
    <citation type="submission" date="2021-02" db="EMBL/GenBank/DDBJ databases">
        <authorList>
            <person name="Nowell W R."/>
        </authorList>
    </citation>
    <scope>NUCLEOTIDE SEQUENCE</scope>
</reference>
<feature type="repeat" description="PPR" evidence="2">
    <location>
        <begin position="230"/>
        <end position="260"/>
    </location>
</feature>
<feature type="domain" description="DYW" evidence="3">
    <location>
        <begin position="942"/>
        <end position="1034"/>
    </location>
</feature>
<dbReference type="GO" id="GO:0048731">
    <property type="term" value="P:system development"/>
    <property type="evidence" value="ECO:0007669"/>
    <property type="project" value="UniProtKB-ARBA"/>
</dbReference>
<feature type="repeat" description="PPR" evidence="2">
    <location>
        <begin position="726"/>
        <end position="756"/>
    </location>
</feature>
<dbReference type="InterPro" id="IPR011990">
    <property type="entry name" value="TPR-like_helical_dom_sf"/>
</dbReference>
<dbReference type="AlphaFoldDB" id="A0A8S2JV32"/>
<dbReference type="Pfam" id="PF14432">
    <property type="entry name" value="DYW_deaminase"/>
    <property type="match status" value="1"/>
</dbReference>
<proteinExistence type="predicted"/>
<dbReference type="FunFam" id="1.25.40.10:FF:000158">
    <property type="entry name" value="pentatricopeptide repeat-containing protein At2g33680"/>
    <property type="match status" value="1"/>
</dbReference>
<evidence type="ECO:0000259" key="3">
    <source>
        <dbReference type="Pfam" id="PF14432"/>
    </source>
</evidence>
<dbReference type="EMBL" id="CAJOBJ010000454">
    <property type="protein sequence ID" value="CAF3823761.1"/>
    <property type="molecule type" value="Genomic_DNA"/>
</dbReference>
<dbReference type="InterPro" id="IPR046960">
    <property type="entry name" value="PPR_At4g14850-like_plant"/>
</dbReference>
<organism evidence="4 5">
    <name type="scientific">Rotaria magnacalcarata</name>
    <dbReference type="NCBI Taxonomy" id="392030"/>
    <lineage>
        <taxon>Eukaryota</taxon>
        <taxon>Metazoa</taxon>
        <taxon>Spiralia</taxon>
        <taxon>Gnathifera</taxon>
        <taxon>Rotifera</taxon>
        <taxon>Eurotatoria</taxon>
        <taxon>Bdelloidea</taxon>
        <taxon>Philodinida</taxon>
        <taxon>Philodinidae</taxon>
        <taxon>Rotaria</taxon>
    </lineage>
</organism>
<dbReference type="NCBIfam" id="TIGR00756">
    <property type="entry name" value="PPR"/>
    <property type="match status" value="5"/>
</dbReference>
<dbReference type="Pfam" id="PF13812">
    <property type="entry name" value="PPR_3"/>
    <property type="match status" value="1"/>
</dbReference>
<evidence type="ECO:0000313" key="5">
    <source>
        <dbReference type="Proteomes" id="UP000681720"/>
    </source>
</evidence>
<comment type="caution">
    <text evidence="4">The sequence shown here is derived from an EMBL/GenBank/DDBJ whole genome shotgun (WGS) entry which is preliminary data.</text>
</comment>
<evidence type="ECO:0000256" key="1">
    <source>
        <dbReference type="ARBA" id="ARBA00022737"/>
    </source>
</evidence>
<dbReference type="GO" id="GO:0009451">
    <property type="term" value="P:RNA modification"/>
    <property type="evidence" value="ECO:0007669"/>
    <property type="project" value="InterPro"/>
</dbReference>
<dbReference type="PANTHER" id="PTHR47926">
    <property type="entry name" value="PENTATRICOPEPTIDE REPEAT-CONTAINING PROTEIN"/>
    <property type="match status" value="1"/>
</dbReference>
<dbReference type="PROSITE" id="PS51375">
    <property type="entry name" value="PPR"/>
    <property type="match status" value="5"/>
</dbReference>
<feature type="repeat" description="PPR" evidence="2">
    <location>
        <begin position="526"/>
        <end position="556"/>
    </location>
</feature>
<feature type="repeat" description="PPR" evidence="2">
    <location>
        <begin position="626"/>
        <end position="660"/>
    </location>
</feature>
<dbReference type="GO" id="GO:0003723">
    <property type="term" value="F:RNA binding"/>
    <property type="evidence" value="ECO:0007669"/>
    <property type="project" value="InterPro"/>
</dbReference>
<dbReference type="Gene3D" id="1.25.40.10">
    <property type="entry name" value="Tetratricopeptide repeat domain"/>
    <property type="match status" value="6"/>
</dbReference>
<keyword evidence="1" id="KW-0677">Repeat</keyword>
<dbReference type="Pfam" id="PF01535">
    <property type="entry name" value="PPR"/>
    <property type="match status" value="3"/>
</dbReference>
<evidence type="ECO:0000313" key="4">
    <source>
        <dbReference type="EMBL" id="CAF3823761.1"/>
    </source>
</evidence>
<dbReference type="GO" id="GO:0008270">
    <property type="term" value="F:zinc ion binding"/>
    <property type="evidence" value="ECO:0007669"/>
    <property type="project" value="InterPro"/>
</dbReference>
<name>A0A8S2JV32_9BILA</name>
<dbReference type="InterPro" id="IPR002885">
    <property type="entry name" value="PPR_rpt"/>
</dbReference>
<accession>A0A8S2JV32</accession>
<feature type="repeat" description="PPR" evidence="2">
    <location>
        <begin position="426"/>
        <end position="456"/>
    </location>
</feature>
<evidence type="ECO:0000256" key="2">
    <source>
        <dbReference type="PROSITE-ProRule" id="PRU00708"/>
    </source>
</evidence>
<protein>
    <recommendedName>
        <fullName evidence="3">DYW domain-containing protein</fullName>
    </recommendedName>
</protein>
<sequence length="1035" mass="119327">MFLNKSLHPLYRYQYLLIRYRKTNKNYSITSSSSNNLNSTMKSLVDSKQYEKALKLFNEQSQISTDFTINMAIKACTKLHDYQQGVNIKEKLSPKTLNNPYIQTSLIHFYMQCHKVDHGYHLFSKIVNKSNPMYASMFKGLITNNMSEKVLDLFDEMIIEPDSVTLTVLFNACAQIANNRAMKIGKNLLHKMPTNYQNNNVLLNSAIDMLMKFRDIENAEHVFQSMKKKDIISYNVMIKGYATNEMSEKALNLFEQMHLNLDNVTYIIIFNLCAELANDRAKNIGKKLLVEMPNNYRNDNVILNSAVHMLTKFGDMEGAENIFRSIKKKTIINYGRYVANEMSEKALDLFEQIHINLDHVTYTIVFNACAQLANDRAKKIGKKLLDEMPNNYRDENIVLTSAIHMLMKFGNVENAENIFQSIKKKDIITYNSMIKGYVANEMSEKALDLFEQIHINLDHVTYTIVFNACAQLANDRAKKIGKKLLDEMPNNYRDENIVLTSAIHMLMKFGNVENAENIFQSIKKKDIITYNSMIKGYVANEMSEKALDLFEQIHINLDHVTYTIVFNACAQLVNEQAKQIGKKLLDEMPNNYRDENIVLASAIHMLMKFGDVKGAEDIFQSIKKKHIVAYGALLNGYNSNDDPSKCFKILTEMQDLDIIPNEIIWNILIGACSQIGMLLKGQYIVDQIPLHMQTKKQIQNSLIDMWGKCGSVKNAEDVYKSVSDRDAITYNAMINTFGRNGMGFEAIKLYREMPNNLRDEISHICILNACSHSGLLDQAQIIFNEIPIKTERIITIMIDCLSRLFVFDEAQKLIDDYEKTNAPYFVMYMALLSGARNNRNMTLSEKIYNRMKTLFPDQKQGLLSGSILLSNVYSSLGKYEQAKNLRYHEKKELGVKVKIGLSWTEVYGELVRFKAHDHSHPRSSEIYAEFDRLSSILIKYNYKFDSTWITRQMNEEETIESVLCGHSEKLAIGFNLIQKPIPEFIQITKNLRVCGDCHEFTKLIAKFYQRNIIVRDANRIHHFYPNGQCSCQDHF</sequence>
<dbReference type="InterPro" id="IPR032867">
    <property type="entry name" value="DYW_dom"/>
</dbReference>
<dbReference type="Pfam" id="PF13041">
    <property type="entry name" value="PPR_2"/>
    <property type="match status" value="3"/>
</dbReference>
<dbReference type="Proteomes" id="UP000681720">
    <property type="component" value="Unassembled WGS sequence"/>
</dbReference>
<gene>
    <name evidence="4" type="ORF">GIL414_LOCUS2380</name>
</gene>